<dbReference type="InterPro" id="IPR021994">
    <property type="entry name" value="DUF3592"/>
</dbReference>
<evidence type="ECO:0000313" key="3">
    <source>
        <dbReference type="EMBL" id="PXZ07361.1"/>
    </source>
</evidence>
<dbReference type="EMBL" id="QGLR01000009">
    <property type="protein sequence ID" value="PXZ07361.1"/>
    <property type="molecule type" value="Genomic_DNA"/>
</dbReference>
<evidence type="ECO:0000256" key="1">
    <source>
        <dbReference type="SAM" id="Phobius"/>
    </source>
</evidence>
<evidence type="ECO:0000259" key="2">
    <source>
        <dbReference type="Pfam" id="PF12158"/>
    </source>
</evidence>
<dbReference type="Proteomes" id="UP000247932">
    <property type="component" value="Unassembled WGS sequence"/>
</dbReference>
<dbReference type="OrthoDB" id="2242169at2"/>
<reference evidence="3 4" key="1">
    <citation type="submission" date="2018-05" db="EMBL/GenBank/DDBJ databases">
        <title>Reference genomes for bee gut microbiota database.</title>
        <authorList>
            <person name="Ellegaard K.M."/>
        </authorList>
    </citation>
    <scope>NUCLEOTIDE SEQUENCE [LARGE SCALE GENOMIC DNA]</scope>
    <source>
        <strain evidence="3 4">ESL0182</strain>
    </source>
</reference>
<dbReference type="AlphaFoldDB" id="A0A2V4E8G0"/>
<gene>
    <name evidence="3" type="ORF">DKK70_05780</name>
</gene>
<evidence type="ECO:0000313" key="4">
    <source>
        <dbReference type="Proteomes" id="UP000247932"/>
    </source>
</evidence>
<name>A0A2V4E8G0_9GAMM</name>
<feature type="transmembrane region" description="Helical" evidence="1">
    <location>
        <begin position="117"/>
        <end position="136"/>
    </location>
</feature>
<keyword evidence="1" id="KW-1133">Transmembrane helix</keyword>
<protein>
    <submittedName>
        <fullName evidence="3">DUF3592 domain-containing protein</fullName>
    </submittedName>
</protein>
<comment type="caution">
    <text evidence="3">The sequence shown here is derived from an EMBL/GenBank/DDBJ whole genome shotgun (WGS) entry which is preliminary data.</text>
</comment>
<dbReference type="Pfam" id="PF12158">
    <property type="entry name" value="DUF3592"/>
    <property type="match status" value="1"/>
</dbReference>
<keyword evidence="1" id="KW-0812">Transmembrane</keyword>
<keyword evidence="1" id="KW-0472">Membrane</keyword>
<accession>A0A2V4E8G0</accession>
<keyword evidence="4" id="KW-1185">Reference proteome</keyword>
<proteinExistence type="predicted"/>
<organism evidence="3 4">
    <name type="scientific">Gilliamella apicola</name>
    <dbReference type="NCBI Taxonomy" id="1196095"/>
    <lineage>
        <taxon>Bacteria</taxon>
        <taxon>Pseudomonadati</taxon>
        <taxon>Pseudomonadota</taxon>
        <taxon>Gammaproteobacteria</taxon>
        <taxon>Orbales</taxon>
        <taxon>Orbaceae</taxon>
        <taxon>Gilliamella</taxon>
    </lineage>
</organism>
<feature type="domain" description="DUF3592" evidence="2">
    <location>
        <begin position="36"/>
        <end position="107"/>
    </location>
</feature>
<dbReference type="RefSeq" id="WP_110433127.1">
    <property type="nucleotide sequence ID" value="NZ_QGLR01000009.1"/>
</dbReference>
<sequence length="234" mass="27133">MKKIMSVILVLSIGLMLLLGFFSIKQINFINSSLITTGTVVDLEVSYIRNSDGTRSLSYHPIFLFVDNHQRVRKLQSDVGSNPPTYRKGEVVEIIYNPENPDHAKINNLFTLWFTEIIIGILAIVLFLISGSYFYFNVRKNRFKRKMLTNGRQVEAQITSIEVNTAIVIQGRSPYVIYSQWQDKLTPDDIYIFKSENIWFDPTPFINRETITVYIDVVNAKRYYVDISFLPKVK</sequence>